<dbReference type="GO" id="GO:0005634">
    <property type="term" value="C:nucleus"/>
    <property type="evidence" value="ECO:0007669"/>
    <property type="project" value="TreeGrafter"/>
</dbReference>
<accession>A0A086TE89</accession>
<keyword evidence="6" id="KW-1185">Reference proteome</keyword>
<feature type="compositionally biased region" description="Basic and acidic residues" evidence="3">
    <location>
        <begin position="56"/>
        <end position="76"/>
    </location>
</feature>
<dbReference type="SMART" id="SM00474">
    <property type="entry name" value="35EXOc"/>
    <property type="match status" value="1"/>
</dbReference>
<dbReference type="HOGENOM" id="CLU_016103_0_0_1"/>
<dbReference type="EMBL" id="JPKY01000008">
    <property type="protein sequence ID" value="KFH47671.1"/>
    <property type="molecule type" value="Genomic_DNA"/>
</dbReference>
<sequence>MTRDANSQLWDRSMGIRFSSKFKAVVSYPRLDVARFLHGFSNGAEVESAGFEPQTDEEHGARRNDDSQTSREDTLKGDQSSPTPAEVPPKAGIEDAVGGGISQRNVAISPRVTPPVTSISYQIDPELFQRARGEPQGSPDSFWSHTMYRCIGDDGTRTNVKVHYCTSKHTMEYVCKKYFVGEKVLGFDLEWDPWATKQVDARHNVSLIQMASPGHIGLFHCAVFFKDDFVAPTFKEIMEDAEVSKAGVNIRGDCTRLRKYLGVDTRGIFELSNMYKMVKYIREDRPHLINKVPVTLATQVHEVLGLPLRKDTVRMSNWTRYLNNQQILYSASDAYAGIQLYHVLDEERQKLDPCPPRPQHAELNLPIPMPTVDKHKVEPTAESAQERKPDKSRPVQVTTTKLVNKKTTTSFKFGDNRVIAADTKMLQYRSSKGSSVTAGPSALRAYYIWHANEDLKPDDIAKLLRQPPLQTNTVVSYILEAVTGEKMPYCRVRMRDELLASLSPTARVHPRYQTLVKACQDATLASQA</sequence>
<keyword evidence="5" id="KW-0547">Nucleotide-binding</keyword>
<dbReference type="Pfam" id="PF01612">
    <property type="entry name" value="DNA_pol_A_exo1"/>
    <property type="match status" value="1"/>
</dbReference>
<organism evidence="5 6">
    <name type="scientific">Hapsidospora chrysogenum (strain ATCC 11550 / CBS 779.69 / DSM 880 / IAM 14645 / JCM 23072 / IMI 49137)</name>
    <name type="common">Acremonium chrysogenum</name>
    <dbReference type="NCBI Taxonomy" id="857340"/>
    <lineage>
        <taxon>Eukaryota</taxon>
        <taxon>Fungi</taxon>
        <taxon>Dikarya</taxon>
        <taxon>Ascomycota</taxon>
        <taxon>Pezizomycotina</taxon>
        <taxon>Sordariomycetes</taxon>
        <taxon>Hypocreomycetidae</taxon>
        <taxon>Hypocreales</taxon>
        <taxon>Bionectriaceae</taxon>
        <taxon>Hapsidospora</taxon>
    </lineage>
</organism>
<dbReference type="InterPro" id="IPR051132">
    <property type="entry name" value="3-5_Exonuclease_domain"/>
</dbReference>
<proteinExistence type="predicted"/>
<keyword evidence="5" id="KW-0067">ATP-binding</keyword>
<protein>
    <submittedName>
        <fullName evidence="5">Werner syndrome ATP-dependent helicase-like protein</fullName>
    </submittedName>
</protein>
<dbReference type="GO" id="GO:0004386">
    <property type="term" value="F:helicase activity"/>
    <property type="evidence" value="ECO:0007669"/>
    <property type="project" value="UniProtKB-KW"/>
</dbReference>
<dbReference type="InterPro" id="IPR012337">
    <property type="entry name" value="RNaseH-like_sf"/>
</dbReference>
<feature type="compositionally biased region" description="Basic and acidic residues" evidence="3">
    <location>
        <begin position="372"/>
        <end position="393"/>
    </location>
</feature>
<gene>
    <name evidence="5" type="ORF">ACRE_015720</name>
</gene>
<dbReference type="InterPro" id="IPR002562">
    <property type="entry name" value="3'-5'_exonuclease_dom"/>
</dbReference>
<dbReference type="GO" id="GO:0008408">
    <property type="term" value="F:3'-5' exonuclease activity"/>
    <property type="evidence" value="ECO:0007669"/>
    <property type="project" value="InterPro"/>
</dbReference>
<dbReference type="OrthoDB" id="1920326at2759"/>
<feature type="region of interest" description="Disordered" evidence="3">
    <location>
        <begin position="360"/>
        <end position="397"/>
    </location>
</feature>
<name>A0A086TE89_HAPC1</name>
<dbReference type="SUPFAM" id="SSF53098">
    <property type="entry name" value="Ribonuclease H-like"/>
    <property type="match status" value="1"/>
</dbReference>
<evidence type="ECO:0000256" key="1">
    <source>
        <dbReference type="ARBA" id="ARBA00022722"/>
    </source>
</evidence>
<dbReference type="STRING" id="857340.A0A086TE89"/>
<comment type="caution">
    <text evidence="5">The sequence shown here is derived from an EMBL/GenBank/DDBJ whole genome shotgun (WGS) entry which is preliminary data.</text>
</comment>
<dbReference type="GO" id="GO:0003676">
    <property type="term" value="F:nucleic acid binding"/>
    <property type="evidence" value="ECO:0007669"/>
    <property type="project" value="InterPro"/>
</dbReference>
<dbReference type="GO" id="GO:0006139">
    <property type="term" value="P:nucleobase-containing compound metabolic process"/>
    <property type="evidence" value="ECO:0007669"/>
    <property type="project" value="InterPro"/>
</dbReference>
<keyword evidence="5" id="KW-0347">Helicase</keyword>
<feature type="domain" description="3'-5' exonuclease" evidence="4">
    <location>
        <begin position="162"/>
        <end position="349"/>
    </location>
</feature>
<dbReference type="PANTHER" id="PTHR13620">
    <property type="entry name" value="3-5 EXONUCLEASE"/>
    <property type="match status" value="1"/>
</dbReference>
<dbReference type="Proteomes" id="UP000029964">
    <property type="component" value="Unassembled WGS sequence"/>
</dbReference>
<dbReference type="Gene3D" id="3.30.420.10">
    <property type="entry name" value="Ribonuclease H-like superfamily/Ribonuclease H"/>
    <property type="match status" value="1"/>
</dbReference>
<dbReference type="PANTHER" id="PTHR13620:SF104">
    <property type="entry name" value="EXONUCLEASE 3'-5' DOMAIN-CONTAINING PROTEIN 2"/>
    <property type="match status" value="1"/>
</dbReference>
<evidence type="ECO:0000313" key="5">
    <source>
        <dbReference type="EMBL" id="KFH47671.1"/>
    </source>
</evidence>
<feature type="region of interest" description="Disordered" evidence="3">
    <location>
        <begin position="47"/>
        <end position="97"/>
    </location>
</feature>
<dbReference type="InterPro" id="IPR036397">
    <property type="entry name" value="RNaseH_sf"/>
</dbReference>
<keyword evidence="1" id="KW-0540">Nuclease</keyword>
<keyword evidence="2" id="KW-0378">Hydrolase</keyword>
<reference evidence="6" key="1">
    <citation type="journal article" date="2014" name="Genome Announc.">
        <title>Genome sequence and annotation of Acremonium chrysogenum, producer of the beta-lactam antibiotic cephalosporin C.</title>
        <authorList>
            <person name="Terfehr D."/>
            <person name="Dahlmann T.A."/>
            <person name="Specht T."/>
            <person name="Zadra I."/>
            <person name="Kuernsteiner H."/>
            <person name="Kueck U."/>
        </authorList>
    </citation>
    <scope>NUCLEOTIDE SEQUENCE [LARGE SCALE GENOMIC DNA]</scope>
    <source>
        <strain evidence="6">ATCC 11550 / CBS 779.69 / DSM 880 / IAM 14645 / JCM 23072 / IMI 49137</strain>
    </source>
</reference>
<evidence type="ECO:0000313" key="6">
    <source>
        <dbReference type="Proteomes" id="UP000029964"/>
    </source>
</evidence>
<evidence type="ECO:0000256" key="3">
    <source>
        <dbReference type="SAM" id="MobiDB-lite"/>
    </source>
</evidence>
<dbReference type="AlphaFoldDB" id="A0A086TE89"/>
<evidence type="ECO:0000256" key="2">
    <source>
        <dbReference type="ARBA" id="ARBA00022801"/>
    </source>
</evidence>
<evidence type="ECO:0000259" key="4">
    <source>
        <dbReference type="SMART" id="SM00474"/>
    </source>
</evidence>
<dbReference type="GO" id="GO:0005737">
    <property type="term" value="C:cytoplasm"/>
    <property type="evidence" value="ECO:0007669"/>
    <property type="project" value="TreeGrafter"/>
</dbReference>
<dbReference type="CDD" id="cd06141">
    <property type="entry name" value="WRN_exo"/>
    <property type="match status" value="1"/>
</dbReference>